<evidence type="ECO:0000259" key="5">
    <source>
        <dbReference type="Pfam" id="PF01321"/>
    </source>
</evidence>
<dbReference type="RefSeq" id="WP_255332283.1">
    <property type="nucleotide sequence ID" value="NZ_VOTZ01000008.1"/>
</dbReference>
<keyword evidence="7" id="KW-1185">Reference proteome</keyword>
<dbReference type="SUPFAM" id="SSF55920">
    <property type="entry name" value="Creatinase/aminopeptidase"/>
    <property type="match status" value="1"/>
</dbReference>
<dbReference type="PANTHER" id="PTHR46112">
    <property type="entry name" value="AMINOPEPTIDASE"/>
    <property type="match status" value="1"/>
</dbReference>
<dbReference type="Proteomes" id="UP001524383">
    <property type="component" value="Unassembled WGS sequence"/>
</dbReference>
<evidence type="ECO:0000256" key="3">
    <source>
        <dbReference type="RuleBase" id="RU000590"/>
    </source>
</evidence>
<dbReference type="GO" id="GO:0046872">
    <property type="term" value="F:metal ion binding"/>
    <property type="evidence" value="ECO:0007669"/>
    <property type="project" value="UniProtKB-KW"/>
</dbReference>
<keyword evidence="6" id="KW-0031">Aminopeptidase</keyword>
<dbReference type="Pfam" id="PF01321">
    <property type="entry name" value="Creatinase_N"/>
    <property type="match status" value="1"/>
</dbReference>
<keyword evidence="1 3" id="KW-0479">Metal-binding</keyword>
<protein>
    <submittedName>
        <fullName evidence="6">Aminopeptidase P family protein</fullName>
    </submittedName>
</protein>
<comment type="similarity">
    <text evidence="3">Belongs to the peptidase M24B family.</text>
</comment>
<proteinExistence type="inferred from homology"/>
<accession>A0ABD4TLB5</accession>
<evidence type="ECO:0000313" key="7">
    <source>
        <dbReference type="Proteomes" id="UP001524383"/>
    </source>
</evidence>
<dbReference type="InterPro" id="IPR001131">
    <property type="entry name" value="Peptidase_M24B_aminopep-P_CS"/>
</dbReference>
<dbReference type="PANTHER" id="PTHR46112:SF2">
    <property type="entry name" value="XAA-PRO AMINOPEPTIDASE P-RELATED"/>
    <property type="match status" value="1"/>
</dbReference>
<evidence type="ECO:0000256" key="1">
    <source>
        <dbReference type="ARBA" id="ARBA00022723"/>
    </source>
</evidence>
<comment type="caution">
    <text evidence="6">The sequence shown here is derived from an EMBL/GenBank/DDBJ whole genome shotgun (WGS) entry which is preliminary data.</text>
</comment>
<dbReference type="AlphaFoldDB" id="A0ABD4TLB5"/>
<evidence type="ECO:0000259" key="4">
    <source>
        <dbReference type="Pfam" id="PF00557"/>
    </source>
</evidence>
<dbReference type="InterPro" id="IPR000587">
    <property type="entry name" value="Creatinase_N"/>
</dbReference>
<keyword evidence="6" id="KW-0645">Protease</keyword>
<name>A0ABD4TLB5_9EURY</name>
<reference evidence="6 7" key="1">
    <citation type="submission" date="2019-08" db="EMBL/GenBank/DDBJ databases">
        <authorList>
            <person name="Chen S.-C."/>
            <person name="Lai M.-C."/>
            <person name="You Y.-T."/>
        </authorList>
    </citation>
    <scope>NUCLEOTIDE SEQUENCE [LARGE SCALE GENOMIC DNA]</scope>
    <source>
        <strain evidence="6 7">P2F9704a</strain>
    </source>
</reference>
<dbReference type="InterPro" id="IPR036005">
    <property type="entry name" value="Creatinase/aminopeptidase-like"/>
</dbReference>
<feature type="domain" description="Peptidase M24" evidence="4">
    <location>
        <begin position="144"/>
        <end position="361"/>
    </location>
</feature>
<dbReference type="GO" id="GO:0004177">
    <property type="term" value="F:aminopeptidase activity"/>
    <property type="evidence" value="ECO:0007669"/>
    <property type="project" value="UniProtKB-KW"/>
</dbReference>
<dbReference type="EMBL" id="VOTZ01000008">
    <property type="protein sequence ID" value="MCQ1538342.1"/>
    <property type="molecule type" value="Genomic_DNA"/>
</dbReference>
<dbReference type="InterPro" id="IPR050659">
    <property type="entry name" value="Peptidase_M24B"/>
</dbReference>
<dbReference type="PROSITE" id="PS00491">
    <property type="entry name" value="PROLINE_PEPTIDASE"/>
    <property type="match status" value="1"/>
</dbReference>
<dbReference type="InterPro" id="IPR000994">
    <property type="entry name" value="Pept_M24"/>
</dbReference>
<evidence type="ECO:0000313" key="6">
    <source>
        <dbReference type="EMBL" id="MCQ1538342.1"/>
    </source>
</evidence>
<keyword evidence="2" id="KW-0378">Hydrolase</keyword>
<gene>
    <name evidence="6" type="ORF">FTO68_04970</name>
</gene>
<sequence>MNALDNALLNANFKAYAAYGTSSDANIRYLTSFRTSDPVIYLKRYGEEGIIIVPAMEVERAAIESPCTVMSRADAGFFDILREEPDPLKATGRMIADLSGGPILVSPEFPFGLAQAIAPHQPIQVDMDTLSAMRSKKTASEIGMMRESQAAAEDALETALTMIKRAKPTGELLVTPEGRILTSEDVRYAIHATLQKHGCRGIDTIVASGKETSMVHLRGRGSLAANAPIIIDIFPQHEETGYFADMTRTVVRGEASPEILEMYAAVSDAKTLAFSLLRAGADGSALYQAVVSFFEDAGYGTEPHGFVHSLGHGVGIEVHEAPSLSTRGGPLAAGNVVTIEPGLYYPGIGGVRIEDMALVTDGGYDRITRFREVFCI</sequence>
<dbReference type="Gene3D" id="3.90.230.10">
    <property type="entry name" value="Creatinase/methionine aminopeptidase superfamily"/>
    <property type="match status" value="1"/>
</dbReference>
<evidence type="ECO:0000256" key="2">
    <source>
        <dbReference type="ARBA" id="ARBA00022801"/>
    </source>
</evidence>
<feature type="domain" description="Creatinase N-terminal" evidence="5">
    <location>
        <begin position="19"/>
        <end position="84"/>
    </location>
</feature>
<dbReference type="Pfam" id="PF00557">
    <property type="entry name" value="Peptidase_M24"/>
    <property type="match status" value="1"/>
</dbReference>
<organism evidence="6 7">
    <name type="scientific">Methanocalculus taiwanensis</name>
    <dbReference type="NCBI Taxonomy" id="106207"/>
    <lineage>
        <taxon>Archaea</taxon>
        <taxon>Methanobacteriati</taxon>
        <taxon>Methanobacteriota</taxon>
        <taxon>Stenosarchaea group</taxon>
        <taxon>Methanomicrobia</taxon>
        <taxon>Methanomicrobiales</taxon>
        <taxon>Methanocalculaceae</taxon>
        <taxon>Methanocalculus</taxon>
    </lineage>
</organism>